<evidence type="ECO:0000313" key="2">
    <source>
        <dbReference type="Proteomes" id="UP000056453"/>
    </source>
</evidence>
<protein>
    <submittedName>
        <fullName evidence="1">Uncharacterized protein</fullName>
    </submittedName>
</protein>
<comment type="caution">
    <text evidence="1">The sequence shown here is derived from an EMBL/GenBank/DDBJ whole genome shotgun (WGS) entry which is preliminary data.</text>
</comment>
<proteinExistence type="predicted"/>
<accession>A0AAW3MTM0</accession>
<dbReference type="AlphaFoldDB" id="A0AAW3MTM0"/>
<dbReference type="Proteomes" id="UP000056453">
    <property type="component" value="Unassembled WGS sequence"/>
</dbReference>
<sequence length="116" mass="12920">MGAALASFGKNVRPVTNGVAGLAHRVKESLYEGLVRTLEVTRCIPTGRTEFGLVGETLSEYKVRHIQKRNALAMQLKRNYESGQPELKRDEIISQIDDITRVLDRVAAVQAARKGW</sequence>
<dbReference type="EMBL" id="LPBJ01000047">
    <property type="protein sequence ID" value="KVP98311.1"/>
    <property type="molecule type" value="Genomic_DNA"/>
</dbReference>
<gene>
    <name evidence="1" type="ORF">WJ96_07260</name>
</gene>
<name>A0AAW3MTM0_9BURK</name>
<organism evidence="1 2">
    <name type="scientific">Burkholderia ubonensis</name>
    <dbReference type="NCBI Taxonomy" id="101571"/>
    <lineage>
        <taxon>Bacteria</taxon>
        <taxon>Pseudomonadati</taxon>
        <taxon>Pseudomonadota</taxon>
        <taxon>Betaproteobacteria</taxon>
        <taxon>Burkholderiales</taxon>
        <taxon>Burkholderiaceae</taxon>
        <taxon>Burkholderia</taxon>
        <taxon>Burkholderia cepacia complex</taxon>
    </lineage>
</organism>
<keyword evidence="2" id="KW-1185">Reference proteome</keyword>
<reference evidence="1 2" key="1">
    <citation type="submission" date="2015-11" db="EMBL/GenBank/DDBJ databases">
        <title>Expanding the genomic diversity of Burkholderia species for the development of highly accurate diagnostics.</title>
        <authorList>
            <person name="Sahl J."/>
            <person name="Keim P."/>
            <person name="Wagner D."/>
        </authorList>
    </citation>
    <scope>NUCLEOTIDE SEQUENCE [LARGE SCALE GENOMIC DNA]</scope>
    <source>
        <strain evidence="1 2">MSMB1808WGS</strain>
    </source>
</reference>
<evidence type="ECO:0000313" key="1">
    <source>
        <dbReference type="EMBL" id="KVP98311.1"/>
    </source>
</evidence>